<dbReference type="Gene3D" id="3.40.50.150">
    <property type="entry name" value="Vaccinia Virus protein VP39"/>
    <property type="match status" value="1"/>
</dbReference>
<gene>
    <name evidence="2" type="ORF">J6I44_04235</name>
</gene>
<dbReference type="Proteomes" id="UP001207918">
    <property type="component" value="Unassembled WGS sequence"/>
</dbReference>
<evidence type="ECO:0000313" key="3">
    <source>
        <dbReference type="Proteomes" id="UP001207918"/>
    </source>
</evidence>
<dbReference type="SUPFAM" id="SSF53335">
    <property type="entry name" value="S-adenosyl-L-methionine-dependent methyltransferases"/>
    <property type="match status" value="1"/>
</dbReference>
<keyword evidence="2" id="KW-0489">Methyltransferase</keyword>
<dbReference type="PANTHER" id="PTHR43667:SF2">
    <property type="entry name" value="FATTY ACID C-METHYL TRANSFERASE"/>
    <property type="match status" value="1"/>
</dbReference>
<accession>A0ABT3PLH0</accession>
<dbReference type="CDD" id="cd02440">
    <property type="entry name" value="AdoMet_MTases"/>
    <property type="match status" value="1"/>
</dbReference>
<evidence type="ECO:0000313" key="2">
    <source>
        <dbReference type="EMBL" id="MCW9706044.1"/>
    </source>
</evidence>
<dbReference type="GO" id="GO:0032259">
    <property type="term" value="P:methylation"/>
    <property type="evidence" value="ECO:0007669"/>
    <property type="project" value="UniProtKB-KW"/>
</dbReference>
<evidence type="ECO:0000259" key="1">
    <source>
        <dbReference type="Pfam" id="PF13649"/>
    </source>
</evidence>
<proteinExistence type="predicted"/>
<dbReference type="InterPro" id="IPR050723">
    <property type="entry name" value="CFA/CMAS"/>
</dbReference>
<dbReference type="PANTHER" id="PTHR43667">
    <property type="entry name" value="CYCLOPROPANE-FATTY-ACYL-PHOSPHOLIPID SYNTHASE"/>
    <property type="match status" value="1"/>
</dbReference>
<sequence>MPEPKWEQFAREEAKCYVDTNFNGNKKDFFNSGQSFVEQSLEEVLPRLDETARALEIGCGVGRLTFPHAVEFDEVLAVDVAPTMLAQLEKHANQFGVDNIETYLPDQPWHTKPVNFVYSYLVFQHIPDLEVIRKYIKKIASCLKPNGKGMARLQFDTRPATLLYRCRNNLPDWLLPKNQRQGIRRIRRKPNTLEGIFQTNNLSIVRQQFTNSTMHTFLLEKID</sequence>
<keyword evidence="2" id="KW-0808">Transferase</keyword>
<dbReference type="RefSeq" id="WP_265764741.1">
    <property type="nucleotide sequence ID" value="NZ_JAGGJA010000002.1"/>
</dbReference>
<feature type="domain" description="Methyltransferase" evidence="1">
    <location>
        <begin position="55"/>
        <end position="147"/>
    </location>
</feature>
<dbReference type="GO" id="GO:0008168">
    <property type="term" value="F:methyltransferase activity"/>
    <property type="evidence" value="ECO:0007669"/>
    <property type="project" value="UniProtKB-KW"/>
</dbReference>
<protein>
    <submittedName>
        <fullName evidence="2">Class I SAM-dependent methyltransferase</fullName>
    </submittedName>
</protein>
<reference evidence="2 3" key="1">
    <citation type="submission" date="2021-03" db="EMBL/GenBank/DDBJ databases">
        <title>Aliifodinibius sp. nov., a new bacterium isolated from saline soil.</title>
        <authorList>
            <person name="Galisteo C."/>
            <person name="De La Haba R."/>
            <person name="Sanchez-Porro C."/>
            <person name="Ventosa A."/>
        </authorList>
    </citation>
    <scope>NUCLEOTIDE SEQUENCE [LARGE SCALE GENOMIC DNA]</scope>
    <source>
        <strain evidence="2 3">1BSP15-2V2</strain>
    </source>
</reference>
<keyword evidence="3" id="KW-1185">Reference proteome</keyword>
<name>A0ABT3PLH0_9BACT</name>
<comment type="caution">
    <text evidence="2">The sequence shown here is derived from an EMBL/GenBank/DDBJ whole genome shotgun (WGS) entry which is preliminary data.</text>
</comment>
<dbReference type="InterPro" id="IPR029063">
    <property type="entry name" value="SAM-dependent_MTases_sf"/>
</dbReference>
<dbReference type="EMBL" id="JAGGJA010000002">
    <property type="protein sequence ID" value="MCW9706044.1"/>
    <property type="molecule type" value="Genomic_DNA"/>
</dbReference>
<dbReference type="Pfam" id="PF13649">
    <property type="entry name" value="Methyltransf_25"/>
    <property type="match status" value="1"/>
</dbReference>
<organism evidence="2 3">
    <name type="scientific">Fodinibius salsisoli</name>
    <dbReference type="NCBI Taxonomy" id="2820877"/>
    <lineage>
        <taxon>Bacteria</taxon>
        <taxon>Pseudomonadati</taxon>
        <taxon>Balneolota</taxon>
        <taxon>Balneolia</taxon>
        <taxon>Balneolales</taxon>
        <taxon>Balneolaceae</taxon>
        <taxon>Fodinibius</taxon>
    </lineage>
</organism>
<dbReference type="InterPro" id="IPR041698">
    <property type="entry name" value="Methyltransf_25"/>
</dbReference>